<gene>
    <name evidence="6 15" type="primary">ureC</name>
    <name evidence="15" type="ORF">PVN32_19695</name>
</gene>
<evidence type="ECO:0000256" key="13">
    <source>
        <dbReference type="RuleBase" id="RU004158"/>
    </source>
</evidence>
<comment type="PTM">
    <text evidence="8">Carbamylation allows a single lysine to coordinate two nickel ions.</text>
</comment>
<reference evidence="15" key="1">
    <citation type="submission" date="2022-12" db="EMBL/GenBank/DDBJ databases">
        <title>Draft Genome Sequences of Bacillus licheniformis and Bacillus paralicheniformis strains isolated from Irish skim milk powders.</title>
        <authorList>
            <person name="Lourenco A."/>
            <person name="Li F."/>
            <person name="Geraldine D."/>
            <person name="Tobin J.T."/>
            <person name="Butler F."/>
            <person name="Jordan K."/>
            <person name="Obrien T."/>
        </authorList>
    </citation>
    <scope>NUCLEOTIDE SEQUENCE</scope>
    <source>
        <strain evidence="15">3370</strain>
    </source>
</reference>
<evidence type="ECO:0000256" key="2">
    <source>
        <dbReference type="ARBA" id="ARBA00022596"/>
    </source>
</evidence>
<sequence>MSFKMPRKQYAEMYGPTTGDSIRLADTDLLIQIEKDYTTYGDEVVFGGGKVIRDGMGQHPLVTRGEGIADVVITNAVVLDYTGIYKADIGIRDGKIAGIGKAGNPLIMDNVDIVIGAGTEVIAAEGMIVTPGGIDTHVHFINPEQIRTALASGLTTLIGGGTGPAAGSKATTVTPGEWHIHRMLEAAEGMPINVGFTGKGQAASEAPLAEQVRAGAIGLKVHEDWGATASAIDHALSVADKYDVQVALHADTLNEGGFMENTMAAIKNRVIHMYHTEGAGGGHAPDLIKSASFNNVLPSSTNPTLPYTVNTVDEHLDMLMVCHHLNPSIPEDLAFADSRIRRETIAAEDILQDMGVFSMTSSDAQAMGRIGEVILRTWQVADKMKKQRGTMAGDSELSDNNRVKRYIAKYTMNPAITHGISEYVGSIETGKMADLVVWNPAFFGVKPEMVIKSGFVAESLMGDANASIPTPQPVIYRPMYGQFGKALSSTSITFISQAAFDDKVHEKLGLQKIILPVRGIRKLTKKDMKLNGETPEITVDPQTYEVKVNGQLITCDPVDKVPMGQRYFLF</sequence>
<dbReference type="InterPro" id="IPR032466">
    <property type="entry name" value="Metal_Hydrolase"/>
</dbReference>
<comment type="subunit">
    <text evidence="6">Heterotrimer of UreA (gamma), UreB (beta) and UreC (alpha) subunits. Three heterotrimers associate to form the active enzyme.</text>
</comment>
<dbReference type="Proteomes" id="UP001216709">
    <property type="component" value="Unassembled WGS sequence"/>
</dbReference>
<keyword evidence="2 6" id="KW-0533">Nickel</keyword>
<dbReference type="GO" id="GO:0016151">
    <property type="term" value="F:nickel cation binding"/>
    <property type="evidence" value="ECO:0007669"/>
    <property type="project" value="UniProtKB-UniRule"/>
</dbReference>
<dbReference type="PRINTS" id="PR01752">
    <property type="entry name" value="UREASE"/>
</dbReference>
<dbReference type="CDD" id="cd00375">
    <property type="entry name" value="Urease_alpha"/>
    <property type="match status" value="1"/>
</dbReference>
<dbReference type="InterPro" id="IPR017950">
    <property type="entry name" value="Urease_AS"/>
</dbReference>
<dbReference type="HAMAP" id="MF_01953">
    <property type="entry name" value="Urease_alpha"/>
    <property type="match status" value="1"/>
</dbReference>
<feature type="binding site" evidence="6 9">
    <location>
        <position position="275"/>
    </location>
    <ligand>
        <name>Ni(2+)</name>
        <dbReference type="ChEBI" id="CHEBI:49786"/>
        <label>2</label>
    </ligand>
</feature>
<evidence type="ECO:0000256" key="4">
    <source>
        <dbReference type="ARBA" id="ARBA00022801"/>
    </source>
</evidence>
<comment type="caution">
    <text evidence="15">The sequence shown here is derived from an EMBL/GenBank/DDBJ whole genome shotgun (WGS) entry which is preliminary data.</text>
</comment>
<dbReference type="EC" id="3.5.1.5" evidence="6 7"/>
<comment type="pathway">
    <text evidence="1 6">Nitrogen metabolism; urea degradation; CO(2) and NH(3) from urea (urease route): step 1/1.</text>
</comment>
<dbReference type="SUPFAM" id="SSF51338">
    <property type="entry name" value="Composite domain of metallo-dependent hydrolases"/>
    <property type="match status" value="1"/>
</dbReference>
<keyword evidence="4 6" id="KW-0378">Hydrolase</keyword>
<dbReference type="InterPro" id="IPR050112">
    <property type="entry name" value="Urease_alpha_subunit"/>
</dbReference>
<dbReference type="RefSeq" id="WP_059231441.1">
    <property type="nucleotide sequence ID" value="NZ_AP025342.1"/>
</dbReference>
<dbReference type="InterPro" id="IPR011059">
    <property type="entry name" value="Metal-dep_hydrolase_composite"/>
</dbReference>
<dbReference type="GO" id="GO:0043419">
    <property type="term" value="P:urea catabolic process"/>
    <property type="evidence" value="ECO:0007669"/>
    <property type="project" value="UniProtKB-UniRule"/>
</dbReference>
<evidence type="ECO:0000256" key="6">
    <source>
        <dbReference type="HAMAP-Rule" id="MF_01953"/>
    </source>
</evidence>
<dbReference type="Gene3D" id="3.20.20.140">
    <property type="entry name" value="Metal-dependent hydrolases"/>
    <property type="match status" value="1"/>
</dbReference>
<dbReference type="SUPFAM" id="SSF51556">
    <property type="entry name" value="Metallo-dependent hydrolases"/>
    <property type="match status" value="1"/>
</dbReference>
<comment type="catalytic activity">
    <reaction evidence="5 6 12">
        <text>urea + 2 H2O + H(+) = hydrogencarbonate + 2 NH4(+)</text>
        <dbReference type="Rhea" id="RHEA:20557"/>
        <dbReference type="ChEBI" id="CHEBI:15377"/>
        <dbReference type="ChEBI" id="CHEBI:15378"/>
        <dbReference type="ChEBI" id="CHEBI:16199"/>
        <dbReference type="ChEBI" id="CHEBI:17544"/>
        <dbReference type="ChEBI" id="CHEBI:28938"/>
        <dbReference type="EC" id="3.5.1.5"/>
    </reaction>
</comment>
<evidence type="ECO:0000256" key="5">
    <source>
        <dbReference type="ARBA" id="ARBA00047778"/>
    </source>
</evidence>
<feature type="binding site" evidence="6 9">
    <location>
        <position position="139"/>
    </location>
    <ligand>
        <name>Ni(2+)</name>
        <dbReference type="ChEBI" id="CHEBI:49786"/>
        <label>1</label>
    </ligand>
</feature>
<feature type="binding site" evidence="6 9">
    <location>
        <position position="249"/>
    </location>
    <ligand>
        <name>Ni(2+)</name>
        <dbReference type="ChEBI" id="CHEBI:49786"/>
        <label>2</label>
    </ligand>
</feature>
<evidence type="ECO:0000259" key="14">
    <source>
        <dbReference type="PROSITE" id="PS51368"/>
    </source>
</evidence>
<evidence type="ECO:0000313" key="16">
    <source>
        <dbReference type="Proteomes" id="UP001216709"/>
    </source>
</evidence>
<evidence type="ECO:0000256" key="10">
    <source>
        <dbReference type="PIRSR" id="PIRSR611612-52"/>
    </source>
</evidence>
<dbReference type="EMBL" id="JARAFO010000118">
    <property type="protein sequence ID" value="MDE1454385.1"/>
    <property type="molecule type" value="Genomic_DNA"/>
</dbReference>
<evidence type="ECO:0000256" key="9">
    <source>
        <dbReference type="PIRSR" id="PIRSR611612-51"/>
    </source>
</evidence>
<accession>A0AAW6KFH9</accession>
<keyword evidence="6 11" id="KW-0963">Cytoplasm</keyword>
<dbReference type="Gene3D" id="2.30.40.10">
    <property type="entry name" value="Urease, subunit C, domain 1"/>
    <property type="match status" value="1"/>
</dbReference>
<dbReference type="Pfam" id="PF00449">
    <property type="entry name" value="Urease_alpha"/>
    <property type="match status" value="1"/>
</dbReference>
<feature type="domain" description="Urease" evidence="14">
    <location>
        <begin position="132"/>
        <end position="570"/>
    </location>
</feature>
<proteinExistence type="inferred from homology"/>
<dbReference type="InterPro" id="IPR011612">
    <property type="entry name" value="Urease_alpha_N_dom"/>
</dbReference>
<dbReference type="NCBIfam" id="NF009686">
    <property type="entry name" value="PRK13207.1"/>
    <property type="match status" value="1"/>
</dbReference>
<dbReference type="PROSITE" id="PS51368">
    <property type="entry name" value="UREASE_3"/>
    <property type="match status" value="1"/>
</dbReference>
<evidence type="ECO:0000256" key="12">
    <source>
        <dbReference type="RuleBase" id="RU000510"/>
    </source>
</evidence>
<dbReference type="Pfam" id="PF01979">
    <property type="entry name" value="Amidohydro_1"/>
    <property type="match status" value="1"/>
</dbReference>
<dbReference type="GO" id="GO:0005737">
    <property type="term" value="C:cytoplasm"/>
    <property type="evidence" value="ECO:0007669"/>
    <property type="project" value="UniProtKB-SubCell"/>
</dbReference>
<evidence type="ECO:0000256" key="8">
    <source>
        <dbReference type="PIRSR" id="PIRSR611612-50"/>
    </source>
</evidence>
<comment type="cofactor">
    <cofactor evidence="6 9 12">
        <name>Ni cation</name>
        <dbReference type="ChEBI" id="CHEBI:25516"/>
    </cofactor>
    <text evidence="6 9 12">Binds 2 nickel ions per subunit.</text>
</comment>
<dbReference type="PROSITE" id="PS00145">
    <property type="entry name" value="UREASE_2"/>
    <property type="match status" value="1"/>
</dbReference>
<dbReference type="InterPro" id="IPR006680">
    <property type="entry name" value="Amidohydro-rel"/>
</dbReference>
<dbReference type="InterPro" id="IPR017951">
    <property type="entry name" value="Urease_asu_c"/>
</dbReference>
<evidence type="ECO:0000313" key="15">
    <source>
        <dbReference type="EMBL" id="MDE1454385.1"/>
    </source>
</evidence>
<dbReference type="AlphaFoldDB" id="A0AAW6KFH9"/>
<evidence type="ECO:0000256" key="3">
    <source>
        <dbReference type="ARBA" id="ARBA00022723"/>
    </source>
</evidence>
<comment type="PTM">
    <text evidence="6">Carboxylation allows a single lysine to coordinate two nickel ions.</text>
</comment>
<feature type="binding site" description="via carbamate group" evidence="6 9">
    <location>
        <position position="220"/>
    </location>
    <ligand>
        <name>Ni(2+)</name>
        <dbReference type="ChEBI" id="CHEBI:49786"/>
        <label>1</label>
    </ligand>
</feature>
<organism evidence="15 16">
    <name type="scientific">Bacillus paralicheniformis</name>
    <dbReference type="NCBI Taxonomy" id="1648923"/>
    <lineage>
        <taxon>Bacteria</taxon>
        <taxon>Bacillati</taxon>
        <taxon>Bacillota</taxon>
        <taxon>Bacilli</taxon>
        <taxon>Bacillales</taxon>
        <taxon>Bacillaceae</taxon>
        <taxon>Bacillus</taxon>
    </lineage>
</organism>
<dbReference type="NCBIfam" id="TIGR01792">
    <property type="entry name" value="urease_alph"/>
    <property type="match status" value="1"/>
</dbReference>
<dbReference type="GO" id="GO:0009039">
    <property type="term" value="F:urease activity"/>
    <property type="evidence" value="ECO:0007669"/>
    <property type="project" value="UniProtKB-UniRule"/>
</dbReference>
<dbReference type="PANTHER" id="PTHR43440:SF1">
    <property type="entry name" value="UREASE"/>
    <property type="match status" value="1"/>
</dbReference>
<keyword evidence="3 6" id="KW-0479">Metal-binding</keyword>
<feature type="binding site" evidence="6 9">
    <location>
        <position position="363"/>
    </location>
    <ligand>
        <name>Ni(2+)</name>
        <dbReference type="ChEBI" id="CHEBI:49786"/>
        <label>1</label>
    </ligand>
</feature>
<dbReference type="PANTHER" id="PTHR43440">
    <property type="entry name" value="UREASE"/>
    <property type="match status" value="1"/>
</dbReference>
<feature type="binding site" description="via carbamate group" evidence="6 9">
    <location>
        <position position="220"/>
    </location>
    <ligand>
        <name>Ni(2+)</name>
        <dbReference type="ChEBI" id="CHEBI:49786"/>
        <label>2</label>
    </ligand>
</feature>
<comment type="similarity">
    <text evidence="6 13">Belongs to the metallo-dependent hydrolases superfamily. Urease alpha subunit family.</text>
</comment>
<name>A0AAW6KFH9_9BACI</name>
<comment type="subcellular location">
    <subcellularLocation>
        <location evidence="6 11">Cytoplasm</location>
    </subcellularLocation>
</comment>
<evidence type="ECO:0000256" key="1">
    <source>
        <dbReference type="ARBA" id="ARBA00004897"/>
    </source>
</evidence>
<feature type="modified residue" description="N6-carboxylysine" evidence="6 8">
    <location>
        <position position="220"/>
    </location>
</feature>
<dbReference type="InterPro" id="IPR005848">
    <property type="entry name" value="Urease_asu"/>
</dbReference>
<feature type="active site" description="Proton donor" evidence="6 10">
    <location>
        <position position="323"/>
    </location>
</feature>
<feature type="binding site" evidence="6 11">
    <location>
        <position position="222"/>
    </location>
    <ligand>
        <name>substrate</name>
    </ligand>
</feature>
<feature type="binding site" evidence="6 9">
    <location>
        <position position="137"/>
    </location>
    <ligand>
        <name>Ni(2+)</name>
        <dbReference type="ChEBI" id="CHEBI:49786"/>
        <label>1</label>
    </ligand>
</feature>
<evidence type="ECO:0000256" key="7">
    <source>
        <dbReference type="NCBIfam" id="TIGR01792"/>
    </source>
</evidence>
<protein>
    <recommendedName>
        <fullName evidence="6 7">Urease subunit alpha</fullName>
        <ecNumber evidence="6 7">3.5.1.5</ecNumber>
    </recommendedName>
    <alternativeName>
        <fullName evidence="6">Urea amidohydrolase subunit alpha</fullName>
    </alternativeName>
</protein>
<evidence type="ECO:0000256" key="11">
    <source>
        <dbReference type="PROSITE-ProRule" id="PRU00700"/>
    </source>
</evidence>